<organism evidence="2 3">
    <name type="scientific">Syncephalis pseudoplumigaleata</name>
    <dbReference type="NCBI Taxonomy" id="1712513"/>
    <lineage>
        <taxon>Eukaryota</taxon>
        <taxon>Fungi</taxon>
        <taxon>Fungi incertae sedis</taxon>
        <taxon>Zoopagomycota</taxon>
        <taxon>Zoopagomycotina</taxon>
        <taxon>Zoopagomycetes</taxon>
        <taxon>Zoopagales</taxon>
        <taxon>Piptocephalidaceae</taxon>
        <taxon>Syncephalis</taxon>
    </lineage>
</organism>
<reference evidence="3" key="1">
    <citation type="journal article" date="2018" name="Nat. Microbiol.">
        <title>Leveraging single-cell genomics to expand the fungal tree of life.</title>
        <authorList>
            <person name="Ahrendt S.R."/>
            <person name="Quandt C.A."/>
            <person name="Ciobanu D."/>
            <person name="Clum A."/>
            <person name="Salamov A."/>
            <person name="Andreopoulos B."/>
            <person name="Cheng J.F."/>
            <person name="Woyke T."/>
            <person name="Pelin A."/>
            <person name="Henrissat B."/>
            <person name="Reynolds N.K."/>
            <person name="Benny G.L."/>
            <person name="Smith M.E."/>
            <person name="James T.Y."/>
            <person name="Grigoriev I.V."/>
        </authorList>
    </citation>
    <scope>NUCLEOTIDE SEQUENCE [LARGE SCALE GENOMIC DNA]</scope>
    <source>
        <strain evidence="3">Benny S71-1</strain>
    </source>
</reference>
<dbReference type="EMBL" id="KZ989561">
    <property type="protein sequence ID" value="RKP25954.1"/>
    <property type="molecule type" value="Genomic_DNA"/>
</dbReference>
<gene>
    <name evidence="2" type="ORF">SYNPS1DRAFT_28327</name>
</gene>
<keyword evidence="3" id="KW-1185">Reference proteome</keyword>
<protein>
    <submittedName>
        <fullName evidence="2">Uncharacterized protein</fullName>
    </submittedName>
</protein>
<dbReference type="OrthoDB" id="5590307at2759"/>
<sequence length="789" mass="88842">MVTAGEAIQAAEQLGQAGLFIWDRTRTTLDINIENKHPHLMFRHFTRHCSVGQCVDMPAFDVRPMASTVAKFKAQASQTKCNGCMIYRINVANGPHPNTNDVHVLLAWKINVDGQCYFLLDLVESYKDTFTWNEEQLKTYYRLFVRKQLRSAGSSISRTWTLDSKDKKMSFTISASMTSTRLSTMDVTLEHGRHGDMQPPHFVQADTKIPGSSIEVDVENDCRTLLLRNCMAQALKGERASSTAIEAGVPRAIFDQTSGCLVAELVRSNSATPLMWGRRVYLAVSVVVPSHDPTMRRVDAMLLTVKDSAFPRAPNSIMAAHKEVLEYCKENVGRPAQWRLDTEDLGIYIPRDPKSTHAKLRIKLEQIHRADSRDIPPFLSTDEYSVPSRDAANAIKDYFGSKMSAERGFVLVDNNCKGMTIEAVWNTYESKNMLLEEGCDNDLVLPNGHCLHKYSPWATDAYHQQLYKITSGNNARVSRHRCLLIVSRSYNDYITAVVHTRRDNREGEELFRATTYFLKRAGFFKQTTDILPEKVHENTYATKQLMERDIALPCNSNAHLMVYESGKPPQVFAISLQEPFNPMSFHAKTSPNVQVPKSARPYHLNVKLVNRLASTTLTYVDFMSTDTLTVDGMPAGNNVVPANATVQYSATYPWQDQRHALLLRFKQSGTVPTYIDVHIDLATDGPRPIQTTAVRYIATANGPVVDANVKLHHFQHVTKHRATLDNGEDEDAMDYDDEEGDDKDSMHMTRTLAADGASSQPAMRVQHLPLQPETRRFSMVLTIADTMEA</sequence>
<evidence type="ECO:0000313" key="3">
    <source>
        <dbReference type="Proteomes" id="UP000278143"/>
    </source>
</evidence>
<feature type="compositionally biased region" description="Acidic residues" evidence="1">
    <location>
        <begin position="726"/>
        <end position="742"/>
    </location>
</feature>
<evidence type="ECO:0000313" key="2">
    <source>
        <dbReference type="EMBL" id="RKP25954.1"/>
    </source>
</evidence>
<dbReference type="Proteomes" id="UP000278143">
    <property type="component" value="Unassembled WGS sequence"/>
</dbReference>
<feature type="region of interest" description="Disordered" evidence="1">
    <location>
        <begin position="723"/>
        <end position="744"/>
    </location>
</feature>
<evidence type="ECO:0000256" key="1">
    <source>
        <dbReference type="SAM" id="MobiDB-lite"/>
    </source>
</evidence>
<proteinExistence type="predicted"/>
<accession>A0A4P9Z0N3</accession>
<name>A0A4P9Z0N3_9FUNG</name>
<dbReference type="AlphaFoldDB" id="A0A4P9Z0N3"/>